<reference evidence="9" key="1">
    <citation type="submission" date="2017-01" db="EMBL/GenBank/DDBJ databases">
        <authorList>
            <person name="Varghese N."/>
            <person name="Submissions S."/>
        </authorList>
    </citation>
    <scope>NUCLEOTIDE SEQUENCE [LARGE SCALE GENOMIC DNA]</scope>
    <source>
        <strain evidence="9">ATCC 12950</strain>
    </source>
</reference>
<sequence>MTHPYARTPRRGLLSVLLSIVKFDPWNAEFIAYPYDAYRDLRDNDPVSFFEPTGQWLIARHADVNALLRDRRLGRSYLHVATHEAFGREPEPEFQEPFWRVIRAGMLDVEPPVHTRLRRLVSKAFTPRMVESLRPRVRRIATELTEGLVERGGGDLLAEVAEPLPVTVIAEMLGVPEADRHLLRPWSADICGMYELNPSLEAQHTAVGAATEFAGYLRELARARRDRPGDDMISALAQVVDDGDRLTEDELIGTCVLLLNAGHEATVNATGSGWWALFRNPGELERLRADPGLMPTAVEEVLRYDTPAQMFERWVLEDIEVGGVTIPKGVEIALLFGSANRDPEVFADPDRLDIGRADNPHISFGAGIHFCLGAPLARVEMAESFAALLRLAPKLELAEEPAWKPSYIMRGLESLKVTV</sequence>
<dbReference type="InterPro" id="IPR036396">
    <property type="entry name" value="Cyt_P450_sf"/>
</dbReference>
<dbReference type="Pfam" id="PF00067">
    <property type="entry name" value="p450"/>
    <property type="match status" value="1"/>
</dbReference>
<dbReference type="InterPro" id="IPR017972">
    <property type="entry name" value="Cyt_P450_CS"/>
</dbReference>
<dbReference type="PRINTS" id="PR00359">
    <property type="entry name" value="BP450"/>
</dbReference>
<dbReference type="GO" id="GO:0016705">
    <property type="term" value="F:oxidoreductase activity, acting on paired donors, with incorporation or reduction of molecular oxygen"/>
    <property type="evidence" value="ECO:0007669"/>
    <property type="project" value="InterPro"/>
</dbReference>
<keyword evidence="3 7" id="KW-0479">Metal-binding</keyword>
<dbReference type="PROSITE" id="PS00086">
    <property type="entry name" value="CYTOCHROME_P450"/>
    <property type="match status" value="1"/>
</dbReference>
<comment type="similarity">
    <text evidence="1 7">Belongs to the cytochrome P450 family.</text>
</comment>
<proteinExistence type="inferred from homology"/>
<evidence type="ECO:0000256" key="1">
    <source>
        <dbReference type="ARBA" id="ARBA00010617"/>
    </source>
</evidence>
<dbReference type="OrthoDB" id="4133219at2"/>
<evidence type="ECO:0000256" key="5">
    <source>
        <dbReference type="ARBA" id="ARBA00023004"/>
    </source>
</evidence>
<keyword evidence="9" id="KW-1185">Reference proteome</keyword>
<dbReference type="InterPro" id="IPR002397">
    <property type="entry name" value="Cyt_P450_B"/>
</dbReference>
<evidence type="ECO:0000256" key="3">
    <source>
        <dbReference type="ARBA" id="ARBA00022723"/>
    </source>
</evidence>
<dbReference type="PANTHER" id="PTHR46696:SF1">
    <property type="entry name" value="CYTOCHROME P450 YJIB-RELATED"/>
    <property type="match status" value="1"/>
</dbReference>
<keyword evidence="5 7" id="KW-0408">Iron</keyword>
<keyword evidence="6 7" id="KW-0503">Monooxygenase</keyword>
<dbReference type="AlphaFoldDB" id="A0A1N7FH63"/>
<dbReference type="SUPFAM" id="SSF48264">
    <property type="entry name" value="Cytochrome P450"/>
    <property type="match status" value="1"/>
</dbReference>
<evidence type="ECO:0000313" key="9">
    <source>
        <dbReference type="Proteomes" id="UP000186096"/>
    </source>
</evidence>
<accession>A0A1N7FH63</accession>
<dbReference type="EMBL" id="FTNI01000022">
    <property type="protein sequence ID" value="SIR99661.1"/>
    <property type="molecule type" value="Genomic_DNA"/>
</dbReference>
<dbReference type="PANTHER" id="PTHR46696">
    <property type="entry name" value="P450, PUTATIVE (EUROFUNG)-RELATED"/>
    <property type="match status" value="1"/>
</dbReference>
<dbReference type="GO" id="GO:0004497">
    <property type="term" value="F:monooxygenase activity"/>
    <property type="evidence" value="ECO:0007669"/>
    <property type="project" value="UniProtKB-KW"/>
</dbReference>
<dbReference type="Proteomes" id="UP000186096">
    <property type="component" value="Unassembled WGS sequence"/>
</dbReference>
<evidence type="ECO:0000256" key="2">
    <source>
        <dbReference type="ARBA" id="ARBA00022617"/>
    </source>
</evidence>
<keyword evidence="2 7" id="KW-0349">Heme</keyword>
<protein>
    <submittedName>
        <fullName evidence="8">Cytochrome P450</fullName>
    </submittedName>
</protein>
<dbReference type="InterPro" id="IPR001128">
    <property type="entry name" value="Cyt_P450"/>
</dbReference>
<dbReference type="CDD" id="cd20625">
    <property type="entry name" value="CYP164-like"/>
    <property type="match status" value="1"/>
</dbReference>
<dbReference type="GO" id="GO:0020037">
    <property type="term" value="F:heme binding"/>
    <property type="evidence" value="ECO:0007669"/>
    <property type="project" value="InterPro"/>
</dbReference>
<keyword evidence="4 7" id="KW-0560">Oxidoreductase</keyword>
<dbReference type="Gene3D" id="1.10.630.10">
    <property type="entry name" value="Cytochrome P450"/>
    <property type="match status" value="1"/>
</dbReference>
<evidence type="ECO:0000313" key="8">
    <source>
        <dbReference type="EMBL" id="SIR99661.1"/>
    </source>
</evidence>
<dbReference type="STRING" id="58117.SAMN05421833_12219"/>
<dbReference type="GO" id="GO:0005506">
    <property type="term" value="F:iron ion binding"/>
    <property type="evidence" value="ECO:0007669"/>
    <property type="project" value="InterPro"/>
</dbReference>
<dbReference type="FunFam" id="1.10.630.10:FF:000018">
    <property type="entry name" value="Cytochrome P450 monooxygenase"/>
    <property type="match status" value="1"/>
</dbReference>
<evidence type="ECO:0000256" key="6">
    <source>
        <dbReference type="ARBA" id="ARBA00023033"/>
    </source>
</evidence>
<evidence type="ECO:0000256" key="4">
    <source>
        <dbReference type="ARBA" id="ARBA00023002"/>
    </source>
</evidence>
<gene>
    <name evidence="8" type="ORF">SAMN05421833_12219</name>
</gene>
<evidence type="ECO:0000256" key="7">
    <source>
        <dbReference type="RuleBase" id="RU000461"/>
    </source>
</evidence>
<organism evidence="8 9">
    <name type="scientific">Microbispora rosea</name>
    <dbReference type="NCBI Taxonomy" id="58117"/>
    <lineage>
        <taxon>Bacteria</taxon>
        <taxon>Bacillati</taxon>
        <taxon>Actinomycetota</taxon>
        <taxon>Actinomycetes</taxon>
        <taxon>Streptosporangiales</taxon>
        <taxon>Streptosporangiaceae</taxon>
        <taxon>Microbispora</taxon>
    </lineage>
</organism>
<name>A0A1N7FH63_9ACTN</name>